<keyword evidence="2" id="KW-1185">Reference proteome</keyword>
<reference evidence="1" key="2">
    <citation type="submission" date="2020-09" db="EMBL/GenBank/DDBJ databases">
        <authorList>
            <person name="Sun Q."/>
            <person name="Zhou Y."/>
        </authorList>
    </citation>
    <scope>NUCLEOTIDE SEQUENCE</scope>
    <source>
        <strain evidence="1">CGMCC 1.15330</strain>
    </source>
</reference>
<accession>A0A916SWZ2</accession>
<reference evidence="1" key="1">
    <citation type="journal article" date="2014" name="Int. J. Syst. Evol. Microbiol.">
        <title>Complete genome sequence of Corynebacterium casei LMG S-19264T (=DSM 44701T), isolated from a smear-ripened cheese.</title>
        <authorList>
            <consortium name="US DOE Joint Genome Institute (JGI-PGF)"/>
            <person name="Walter F."/>
            <person name="Albersmeier A."/>
            <person name="Kalinowski J."/>
            <person name="Ruckert C."/>
        </authorList>
    </citation>
    <scope>NUCLEOTIDE SEQUENCE</scope>
    <source>
        <strain evidence="1">CGMCC 1.15330</strain>
    </source>
</reference>
<evidence type="ECO:0000313" key="1">
    <source>
        <dbReference type="EMBL" id="GGB21546.1"/>
    </source>
</evidence>
<dbReference type="Proteomes" id="UP000623067">
    <property type="component" value="Unassembled WGS sequence"/>
</dbReference>
<dbReference type="EMBL" id="BMIH01000001">
    <property type="protein sequence ID" value="GGB21546.1"/>
    <property type="molecule type" value="Genomic_DNA"/>
</dbReference>
<protein>
    <recommendedName>
        <fullName evidence="3">DUF4376 domain-containing protein</fullName>
    </recommendedName>
</protein>
<gene>
    <name evidence="1" type="ORF">GCM10011380_08910</name>
</gene>
<evidence type="ECO:0000313" key="2">
    <source>
        <dbReference type="Proteomes" id="UP000623067"/>
    </source>
</evidence>
<proteinExistence type="predicted"/>
<sequence length="173" mass="17931">MEYWIVYDLVTGAELYAGSGMPGTAAYQHPPEGAGIVVVPQAVIAQQPRDLDALRAALVMGVDNEAERVRSRYVTALPAQIGTYVLKEAAARAWLANSSASTAMLLPEAAARGMTIADLAAEVIANADAWTQLSGAIEGVRFAAKARIAAAPTIGAIVQAALLDWSVLDAPAG</sequence>
<organism evidence="1 2">
    <name type="scientific">Sphingomonas metalli</name>
    <dbReference type="NCBI Taxonomy" id="1779358"/>
    <lineage>
        <taxon>Bacteria</taxon>
        <taxon>Pseudomonadati</taxon>
        <taxon>Pseudomonadota</taxon>
        <taxon>Alphaproteobacteria</taxon>
        <taxon>Sphingomonadales</taxon>
        <taxon>Sphingomonadaceae</taxon>
        <taxon>Sphingomonas</taxon>
    </lineage>
</organism>
<dbReference type="RefSeq" id="WP_188657483.1">
    <property type="nucleotide sequence ID" value="NZ_BMIH01000001.1"/>
</dbReference>
<evidence type="ECO:0008006" key="3">
    <source>
        <dbReference type="Google" id="ProtNLM"/>
    </source>
</evidence>
<name>A0A916SWZ2_9SPHN</name>
<comment type="caution">
    <text evidence="1">The sequence shown here is derived from an EMBL/GenBank/DDBJ whole genome shotgun (WGS) entry which is preliminary data.</text>
</comment>
<dbReference type="AlphaFoldDB" id="A0A916SWZ2"/>